<dbReference type="InterPro" id="IPR049874">
    <property type="entry name" value="ROK_cs"/>
</dbReference>
<gene>
    <name evidence="2" type="ORF">BW730_16230</name>
</gene>
<dbReference type="KEGG" id="tes:BW730_16230"/>
<dbReference type="STRING" id="1332264.BW730_16230"/>
<sequence length="399" mass="42322">MRPGASLSHVSQYNENAVIHALRVLGPTSQTDIAAQTGLSIPAVSSIVRNLRHLGYLTELRTESVGRGRPRVIVDLEPTANYAVGLHIDPAIMSAVVLDLRGQVVLDGTSESIDPNDPSSSLDEAANLINQLVDASGIDRTRLLGACAAVPGPLDDRTGSITDTVWLPGWAGIAIGEALTRRLGTTVPVVKDTFAAVTGEAWVRGGSMIDSTVVFVYLGTGTGLGLSLNGEPVRGASGNAGEIGRMLVSLGREELRGMDNDPFILVQEAHEQGILASPPPTRWELRQLEEQFRELCRLALDGNTPAEAILRNAGRRIAEMVVMTAEVFDADTVVYGGPNWVHVRPFYEDAAIAALARPSARGPHPVEVLSTAMGTEVGAIGAACAVLDARFVPRLPSRR</sequence>
<comment type="similarity">
    <text evidence="1">Belongs to the ROK (NagC/XylR) family.</text>
</comment>
<proteinExistence type="inferred from homology"/>
<evidence type="ECO:0000313" key="2">
    <source>
        <dbReference type="EMBL" id="AQP48818.1"/>
    </source>
</evidence>
<organism evidence="2 3">
    <name type="scientific">Tessaracoccus aquimaris</name>
    <dbReference type="NCBI Taxonomy" id="1332264"/>
    <lineage>
        <taxon>Bacteria</taxon>
        <taxon>Bacillati</taxon>
        <taxon>Actinomycetota</taxon>
        <taxon>Actinomycetes</taxon>
        <taxon>Propionibacteriales</taxon>
        <taxon>Propionibacteriaceae</taxon>
        <taxon>Tessaracoccus</taxon>
    </lineage>
</organism>
<dbReference type="InterPro" id="IPR043129">
    <property type="entry name" value="ATPase_NBD"/>
</dbReference>
<dbReference type="InterPro" id="IPR000600">
    <property type="entry name" value="ROK"/>
</dbReference>
<reference evidence="3" key="1">
    <citation type="submission" date="2017-02" db="EMBL/GenBank/DDBJ databases">
        <title>Tessaracoccus aquaemaris sp. nov., isolated from the intestine of a Korean rockfish, Sebastes schlegelii, in a marine aquaculture pond.</title>
        <authorList>
            <person name="Tak E.J."/>
            <person name="Bae J.-W."/>
        </authorList>
    </citation>
    <scope>NUCLEOTIDE SEQUENCE [LARGE SCALE GENOMIC DNA]</scope>
    <source>
        <strain evidence="3">NSG39</strain>
    </source>
</reference>
<dbReference type="InterPro" id="IPR036388">
    <property type="entry name" value="WH-like_DNA-bd_sf"/>
</dbReference>
<dbReference type="PANTHER" id="PTHR18964:SF149">
    <property type="entry name" value="BIFUNCTIONAL UDP-N-ACETYLGLUCOSAMINE 2-EPIMERASE_N-ACETYLMANNOSAMINE KINASE"/>
    <property type="match status" value="1"/>
</dbReference>
<dbReference type="SUPFAM" id="SSF46785">
    <property type="entry name" value="Winged helix' DNA-binding domain"/>
    <property type="match status" value="1"/>
</dbReference>
<protein>
    <recommendedName>
        <fullName evidence="4">HTH marR-type domain-containing protein</fullName>
    </recommendedName>
</protein>
<dbReference type="Gene3D" id="3.30.420.40">
    <property type="match status" value="2"/>
</dbReference>
<keyword evidence="3" id="KW-1185">Reference proteome</keyword>
<evidence type="ECO:0000256" key="1">
    <source>
        <dbReference type="ARBA" id="ARBA00006479"/>
    </source>
</evidence>
<dbReference type="InterPro" id="IPR036390">
    <property type="entry name" value="WH_DNA-bd_sf"/>
</dbReference>
<accession>A0A1Q2CRQ6</accession>
<name>A0A1Q2CRQ6_9ACTN</name>
<dbReference type="Gene3D" id="1.10.10.10">
    <property type="entry name" value="Winged helix-like DNA-binding domain superfamily/Winged helix DNA-binding domain"/>
    <property type="match status" value="1"/>
</dbReference>
<dbReference type="Pfam" id="PF00480">
    <property type="entry name" value="ROK"/>
    <property type="match status" value="1"/>
</dbReference>
<dbReference type="RefSeq" id="WP_077687168.1">
    <property type="nucleotide sequence ID" value="NZ_CP019606.1"/>
</dbReference>
<evidence type="ECO:0008006" key="4">
    <source>
        <dbReference type="Google" id="ProtNLM"/>
    </source>
</evidence>
<evidence type="ECO:0000313" key="3">
    <source>
        <dbReference type="Proteomes" id="UP000188145"/>
    </source>
</evidence>
<dbReference type="AlphaFoldDB" id="A0A1Q2CRQ6"/>
<dbReference type="EMBL" id="CP019606">
    <property type="protein sequence ID" value="AQP48818.1"/>
    <property type="molecule type" value="Genomic_DNA"/>
</dbReference>
<dbReference type="OrthoDB" id="3189808at2"/>
<dbReference type="Proteomes" id="UP000188145">
    <property type="component" value="Chromosome"/>
</dbReference>
<dbReference type="PANTHER" id="PTHR18964">
    <property type="entry name" value="ROK (REPRESSOR, ORF, KINASE) FAMILY"/>
    <property type="match status" value="1"/>
</dbReference>
<dbReference type="PROSITE" id="PS01125">
    <property type="entry name" value="ROK"/>
    <property type="match status" value="1"/>
</dbReference>
<dbReference type="SUPFAM" id="SSF53067">
    <property type="entry name" value="Actin-like ATPase domain"/>
    <property type="match status" value="1"/>
</dbReference>